<name>D9S0V9_THEOJ</name>
<dbReference type="Gene3D" id="3.30.420.40">
    <property type="match status" value="2"/>
</dbReference>
<dbReference type="PANTHER" id="PTHR43190:SF3">
    <property type="entry name" value="N-ACETYL-D-GLUCOSAMINE KINASE"/>
    <property type="match status" value="1"/>
</dbReference>
<evidence type="ECO:0000313" key="2">
    <source>
        <dbReference type="EMBL" id="ADL07123.1"/>
    </source>
</evidence>
<dbReference type="eggNOG" id="COG2971">
    <property type="taxonomic scope" value="Bacteria"/>
</dbReference>
<keyword evidence="3" id="KW-1185">Reference proteome</keyword>
<dbReference type="OrthoDB" id="9772633at2"/>
<accession>D9S0V9</accession>
<reference evidence="2 3" key="1">
    <citation type="journal article" date="2010" name="Stand. Genomic Sci.">
        <title>Complete genome sequence of Thermosediminibacter oceani type strain (JW/IW-1228P).</title>
        <authorList>
            <person name="Pitluck S."/>
            <person name="Yasawong M."/>
            <person name="Munk C."/>
            <person name="Nolan M."/>
            <person name="Lapidus A."/>
            <person name="Lucas S."/>
            <person name="Glavina Del Rio T."/>
            <person name="Tice H."/>
            <person name="Cheng J.F."/>
            <person name="Bruce D."/>
            <person name="Detter C."/>
            <person name="Tapia R."/>
            <person name="Han C."/>
            <person name="Goodwin L."/>
            <person name="Liolios K."/>
            <person name="Ivanova N."/>
            <person name="Mavromatis K."/>
            <person name="Mikhailova N."/>
            <person name="Pati A."/>
            <person name="Chen A."/>
            <person name="Palaniappan K."/>
            <person name="Land M."/>
            <person name="Hauser L."/>
            <person name="Chang Y.J."/>
            <person name="Jeffries C.D."/>
            <person name="Rohde M."/>
            <person name="Spring S."/>
            <person name="Sikorski J."/>
            <person name="Goker M."/>
            <person name="Woyke T."/>
            <person name="Bristow J."/>
            <person name="Eisen J.A."/>
            <person name="Markowitz V."/>
            <person name="Hugenholtz P."/>
            <person name="Kyrpides N.C."/>
            <person name="Klenk H.P."/>
        </authorList>
    </citation>
    <scope>NUCLEOTIDE SEQUENCE [LARGE SCALE GENOMIC DNA]</scope>
    <source>
        <strain evidence="3">ATCC BAA-1034 / DSM 16646 / JW/IW-1228P</strain>
    </source>
</reference>
<dbReference type="Pfam" id="PF01869">
    <property type="entry name" value="BcrAD_BadFG"/>
    <property type="match status" value="1"/>
</dbReference>
<dbReference type="KEGG" id="toc:Toce_0342"/>
<dbReference type="EMBL" id="CP002131">
    <property type="protein sequence ID" value="ADL07123.1"/>
    <property type="molecule type" value="Genomic_DNA"/>
</dbReference>
<dbReference type="PANTHER" id="PTHR43190">
    <property type="entry name" value="N-ACETYL-D-GLUCOSAMINE KINASE"/>
    <property type="match status" value="1"/>
</dbReference>
<protein>
    <submittedName>
        <fullName evidence="2">ATPase BadF/BadG/BcrA/BcrD type</fullName>
    </submittedName>
</protein>
<dbReference type="CDD" id="cd24007">
    <property type="entry name" value="ASKHA_NBD_eukNAGK-like"/>
    <property type="match status" value="1"/>
</dbReference>
<dbReference type="InterPro" id="IPR002731">
    <property type="entry name" value="ATPase_BadF"/>
</dbReference>
<dbReference type="RefSeq" id="WP_013275173.1">
    <property type="nucleotide sequence ID" value="NC_014377.1"/>
</dbReference>
<evidence type="ECO:0000313" key="3">
    <source>
        <dbReference type="Proteomes" id="UP000000272"/>
    </source>
</evidence>
<proteinExistence type="predicted"/>
<dbReference type="STRING" id="555079.Toce_0342"/>
<dbReference type="Proteomes" id="UP000000272">
    <property type="component" value="Chromosome"/>
</dbReference>
<dbReference type="HOGENOM" id="CLU_016274_1_1_9"/>
<evidence type="ECO:0000259" key="1">
    <source>
        <dbReference type="Pfam" id="PF01869"/>
    </source>
</evidence>
<feature type="domain" description="ATPase BadF/BadG/BcrA/BcrD type" evidence="1">
    <location>
        <begin position="5"/>
        <end position="295"/>
    </location>
</feature>
<dbReference type="InterPro" id="IPR052519">
    <property type="entry name" value="Euk-type_GlcNAc_Kinase"/>
</dbReference>
<organism evidence="2 3">
    <name type="scientific">Thermosediminibacter oceani (strain ATCC BAA-1034 / DSM 16646 / JW/IW-1228P)</name>
    <dbReference type="NCBI Taxonomy" id="555079"/>
    <lineage>
        <taxon>Bacteria</taxon>
        <taxon>Bacillati</taxon>
        <taxon>Bacillota</taxon>
        <taxon>Clostridia</taxon>
        <taxon>Thermosediminibacterales</taxon>
        <taxon>Thermosediminibacteraceae</taxon>
        <taxon>Thermosediminibacter</taxon>
    </lineage>
</organism>
<dbReference type="SUPFAM" id="SSF53067">
    <property type="entry name" value="Actin-like ATPase domain"/>
    <property type="match status" value="2"/>
</dbReference>
<dbReference type="InterPro" id="IPR043129">
    <property type="entry name" value="ATPase_NBD"/>
</dbReference>
<sequence>MSYIIGVDAGGSKIEVLALDLERHSANTLIIERSGNAMSAGEDKALYNIKEAVEKVSAPVEKTGSRCLGIYVGAAGAGSKEIRRKIREVLTGLALTDAVFVDSDYRIALAGAAGRPYGVVVIAGTGSVVYGVNEAGSEVILGGWGHLIGDEGSGYYIGRRAIREAVKFYEGRGGSKRIYEEVLAHFSVKDLTEIKPILYSGGFSKDIIAGLTVRVSKLCDEGERIARQILEEAGTALSELVSCALKRFVYISDVIVSGSILLKEKLVYDTFAFELKRTCPKVKIRRPRYRATAGALILLAGELGIELDSNLLPGAETL</sequence>
<gene>
    <name evidence="2" type="ordered locus">Toce_0342</name>
</gene>
<dbReference type="AlphaFoldDB" id="D9S0V9"/>